<comment type="caution">
    <text evidence="1">The sequence shown here is derived from an EMBL/GenBank/DDBJ whole genome shotgun (WGS) entry which is preliminary data.</text>
</comment>
<dbReference type="NCBIfam" id="NF004848">
    <property type="entry name" value="PRK06199.1"/>
    <property type="match status" value="1"/>
</dbReference>
<protein>
    <submittedName>
        <fullName evidence="1">Ornithine cyclodeaminase</fullName>
    </submittedName>
</protein>
<gene>
    <name evidence="1" type="ORF">SAMN06295909_2455</name>
</gene>
<organism evidence="1 2">
    <name type="scientific">Plantibacter elymi</name>
    <name type="common">nom. nud.</name>
    <dbReference type="NCBI Taxonomy" id="199708"/>
    <lineage>
        <taxon>Bacteria</taxon>
        <taxon>Bacillati</taxon>
        <taxon>Actinomycetota</taxon>
        <taxon>Actinomycetes</taxon>
        <taxon>Micrococcales</taxon>
        <taxon>Microbacteriaceae</taxon>
        <taxon>Plantibacter</taxon>
    </lineage>
</organism>
<dbReference type="Proteomes" id="UP000194464">
    <property type="component" value="Unassembled WGS sequence"/>
</dbReference>
<evidence type="ECO:0000313" key="1">
    <source>
        <dbReference type="EMBL" id="SMQ71138.1"/>
    </source>
</evidence>
<dbReference type="RefSeq" id="WP_086474219.1">
    <property type="nucleotide sequence ID" value="NZ_FXWJ01000003.1"/>
</dbReference>
<dbReference type="InterPro" id="IPR003462">
    <property type="entry name" value="ODC_Mu_crystall"/>
</dbReference>
<dbReference type="EMBL" id="FXWJ01000003">
    <property type="protein sequence ID" value="SMQ71138.1"/>
    <property type="molecule type" value="Genomic_DNA"/>
</dbReference>
<dbReference type="Gene3D" id="3.40.50.720">
    <property type="entry name" value="NAD(P)-binding Rossmann-like Domain"/>
    <property type="match status" value="1"/>
</dbReference>
<dbReference type="PANTHER" id="PTHR13812:SF19">
    <property type="entry name" value="KETIMINE REDUCTASE MU-CRYSTALLIN"/>
    <property type="match status" value="1"/>
</dbReference>
<dbReference type="PIRSF" id="PIRSF001439">
    <property type="entry name" value="CryM"/>
    <property type="match status" value="1"/>
</dbReference>
<dbReference type="Gene3D" id="3.30.1780.10">
    <property type="entry name" value="ornithine cyclodeaminase, domain 1"/>
    <property type="match status" value="1"/>
</dbReference>
<keyword evidence="2" id="KW-1185">Reference proteome</keyword>
<sequence>MAPYSPFLFLSETDMLTAGVSDAGRSVDVADEVFRLLHTGDYVMGGLDQNSHGLALVFPKWSPFPQMPVAGPDRRFSAMPAYLGGRFDLCGVKWYGSNAANRERNLPRSILTLMLNDKDTGEPLALMSAGALSASRTAAVPAVASRYLPARPPRTLAVIGCGVINRAIVRALLSQHPGIERVVCHNRTTSTAHDFAGWLQDEYGLDTAVADTARECVELADIVSVAASRTAPLHLEASWFTAHACILLSGPMSADTDLWTSSRIVLDHVPLHESYVNDARRSEDVSASFAAQIGGPVYELIDAGLLPPLARFEDLGGVIAADSAPHPGRTVFIASGMAVFDVAWGSDLLRTARERGIGTELELWGASPDTVASPATEGASA</sequence>
<dbReference type="Pfam" id="PF02423">
    <property type="entry name" value="OCD_Mu_crystall"/>
    <property type="match status" value="1"/>
</dbReference>
<dbReference type="InterPro" id="IPR036291">
    <property type="entry name" value="NAD(P)-bd_dom_sf"/>
</dbReference>
<dbReference type="PANTHER" id="PTHR13812">
    <property type="entry name" value="KETIMINE REDUCTASE MU-CRYSTALLIN"/>
    <property type="match status" value="1"/>
</dbReference>
<dbReference type="SUPFAM" id="SSF51735">
    <property type="entry name" value="NAD(P)-binding Rossmann-fold domains"/>
    <property type="match status" value="1"/>
</dbReference>
<proteinExistence type="predicted"/>
<name>A0ABY1RGV8_9MICO</name>
<accession>A0ABY1RGV8</accession>
<evidence type="ECO:0000313" key="2">
    <source>
        <dbReference type="Proteomes" id="UP000194464"/>
    </source>
</evidence>
<dbReference type="InterPro" id="IPR023401">
    <property type="entry name" value="ODC_N"/>
</dbReference>
<reference evidence="1 2" key="1">
    <citation type="submission" date="2017-04" db="EMBL/GenBank/DDBJ databases">
        <authorList>
            <person name="Varghese N."/>
            <person name="Submissions S."/>
        </authorList>
    </citation>
    <scope>NUCLEOTIDE SEQUENCE [LARGE SCALE GENOMIC DNA]</scope>
    <source>
        <strain evidence="1 2">VKM Ac-1784</strain>
    </source>
</reference>